<dbReference type="Proteomes" id="UP001596496">
    <property type="component" value="Unassembled WGS sequence"/>
</dbReference>
<evidence type="ECO:0000313" key="2">
    <source>
        <dbReference type="EMBL" id="MFC7388116.1"/>
    </source>
</evidence>
<evidence type="ECO:0000256" key="1">
    <source>
        <dbReference type="SAM" id="Phobius"/>
    </source>
</evidence>
<comment type="caution">
    <text evidence="2">The sequence shown here is derived from an EMBL/GenBank/DDBJ whole genome shotgun (WGS) entry which is preliminary data.</text>
</comment>
<keyword evidence="3" id="KW-1185">Reference proteome</keyword>
<dbReference type="EMBL" id="JBHTCG010000052">
    <property type="protein sequence ID" value="MFC7388116.1"/>
    <property type="molecule type" value="Genomic_DNA"/>
</dbReference>
<gene>
    <name evidence="2" type="ORF">ACFQSB_38325</name>
</gene>
<keyword evidence="1" id="KW-0472">Membrane</keyword>
<accession>A0ABW2PIB4</accession>
<dbReference type="RefSeq" id="WP_380832106.1">
    <property type="nucleotide sequence ID" value="NZ_JBHTCG010000052.1"/>
</dbReference>
<proteinExistence type="predicted"/>
<keyword evidence="1" id="KW-1133">Transmembrane helix</keyword>
<sequence length="151" mass="15373">MTDLKDGRAAATDLGDGRPAANPYASLSTAELVRHLSEDVSRLVKDEIRLAAIELTGKGRKAGLGAGLFGGAGVVALYGGGALVAALILLVAQALAPWIAALIVGVVLLIVAAVLALVGKRQVARATPPLPQEAIRSIKADVDAVKESAHR</sequence>
<feature type="transmembrane region" description="Helical" evidence="1">
    <location>
        <begin position="68"/>
        <end position="92"/>
    </location>
</feature>
<keyword evidence="1" id="KW-0812">Transmembrane</keyword>
<feature type="transmembrane region" description="Helical" evidence="1">
    <location>
        <begin position="98"/>
        <end position="118"/>
    </location>
</feature>
<dbReference type="Pfam" id="PF07332">
    <property type="entry name" value="Phage_holin_3_6"/>
    <property type="match status" value="1"/>
</dbReference>
<protein>
    <submittedName>
        <fullName evidence="2">Phage holin family protein</fullName>
    </submittedName>
</protein>
<reference evidence="3" key="1">
    <citation type="journal article" date="2019" name="Int. J. Syst. Evol. Microbiol.">
        <title>The Global Catalogue of Microorganisms (GCM) 10K type strain sequencing project: providing services to taxonomists for standard genome sequencing and annotation.</title>
        <authorList>
            <consortium name="The Broad Institute Genomics Platform"/>
            <consortium name="The Broad Institute Genome Sequencing Center for Infectious Disease"/>
            <person name="Wu L."/>
            <person name="Ma J."/>
        </authorList>
    </citation>
    <scope>NUCLEOTIDE SEQUENCE [LARGE SCALE GENOMIC DNA]</scope>
    <source>
        <strain evidence="3">CECT 7649</strain>
    </source>
</reference>
<name>A0ABW2PIB4_9ACTN</name>
<evidence type="ECO:0000313" key="3">
    <source>
        <dbReference type="Proteomes" id="UP001596496"/>
    </source>
</evidence>
<dbReference type="InterPro" id="IPR009937">
    <property type="entry name" value="Phage_holin_3_6"/>
</dbReference>
<organism evidence="2 3">
    <name type="scientific">Sphaerisporangium rhizosphaerae</name>
    <dbReference type="NCBI Taxonomy" id="2269375"/>
    <lineage>
        <taxon>Bacteria</taxon>
        <taxon>Bacillati</taxon>
        <taxon>Actinomycetota</taxon>
        <taxon>Actinomycetes</taxon>
        <taxon>Streptosporangiales</taxon>
        <taxon>Streptosporangiaceae</taxon>
        <taxon>Sphaerisporangium</taxon>
    </lineage>
</organism>